<dbReference type="PATRIC" id="fig|700598.3.peg.840"/>
<accession>G8TCZ2</accession>
<proteinExistence type="predicted"/>
<dbReference type="SUPFAM" id="SSF48208">
    <property type="entry name" value="Six-hairpin glycosidases"/>
    <property type="match status" value="1"/>
</dbReference>
<reference evidence="1 2" key="1">
    <citation type="submission" date="2011-12" db="EMBL/GenBank/DDBJ databases">
        <title>The complete genome of Niastella koreensis GR20-10.</title>
        <authorList>
            <consortium name="US DOE Joint Genome Institute (JGI-PGF)"/>
            <person name="Lucas S."/>
            <person name="Han J."/>
            <person name="Lapidus A."/>
            <person name="Bruce D."/>
            <person name="Goodwin L."/>
            <person name="Pitluck S."/>
            <person name="Peters L."/>
            <person name="Kyrpides N."/>
            <person name="Mavromatis K."/>
            <person name="Ivanova N."/>
            <person name="Mikhailova N."/>
            <person name="Davenport K."/>
            <person name="Saunders E."/>
            <person name="Detter J.C."/>
            <person name="Tapia R."/>
            <person name="Han C."/>
            <person name="Land M."/>
            <person name="Hauser L."/>
            <person name="Markowitz V."/>
            <person name="Cheng J.-F."/>
            <person name="Hugenholtz P."/>
            <person name="Woyke T."/>
            <person name="Wu D."/>
            <person name="Tindall B."/>
            <person name="Pomrenke H."/>
            <person name="Brambilla E."/>
            <person name="Klenk H.-P."/>
            <person name="Eisen J.A."/>
        </authorList>
    </citation>
    <scope>NUCLEOTIDE SEQUENCE [LARGE SCALE GENOMIC DNA]</scope>
    <source>
        <strain evidence="2">DSM 17620 / KACC 11465 / NBRC 106392 / GR20-10</strain>
    </source>
</reference>
<dbReference type="Gene3D" id="1.50.10.20">
    <property type="match status" value="1"/>
</dbReference>
<evidence type="ECO:0000313" key="1">
    <source>
        <dbReference type="EMBL" id="AEV97201.1"/>
    </source>
</evidence>
<dbReference type="HOGENOM" id="CLU_028686_1_1_10"/>
<evidence type="ECO:0000313" key="2">
    <source>
        <dbReference type="Proteomes" id="UP000005438"/>
    </source>
</evidence>
<dbReference type="Pfam" id="PF03663">
    <property type="entry name" value="Glyco_hydro_76"/>
    <property type="match status" value="1"/>
</dbReference>
<gene>
    <name evidence="1" type="ordered locus">Niako_0820</name>
</gene>
<name>G8TCZ2_NIAKG</name>
<dbReference type="STRING" id="700598.Niako_0820"/>
<keyword evidence="1" id="KW-0378">Hydrolase</keyword>
<organism evidence="1 2">
    <name type="scientific">Niastella koreensis (strain DSM 17620 / KACC 11465 / NBRC 106392 / GR20-10)</name>
    <dbReference type="NCBI Taxonomy" id="700598"/>
    <lineage>
        <taxon>Bacteria</taxon>
        <taxon>Pseudomonadati</taxon>
        <taxon>Bacteroidota</taxon>
        <taxon>Chitinophagia</taxon>
        <taxon>Chitinophagales</taxon>
        <taxon>Chitinophagaceae</taxon>
        <taxon>Niastella</taxon>
    </lineage>
</organism>
<protein>
    <submittedName>
        <fullName evidence="1">Glycoside hydrolase family 76</fullName>
    </submittedName>
</protein>
<dbReference type="InterPro" id="IPR053169">
    <property type="entry name" value="MUG_Protein"/>
</dbReference>
<dbReference type="GO" id="GO:0016787">
    <property type="term" value="F:hydrolase activity"/>
    <property type="evidence" value="ECO:0007669"/>
    <property type="project" value="UniProtKB-KW"/>
</dbReference>
<dbReference type="Proteomes" id="UP000005438">
    <property type="component" value="Chromosome"/>
</dbReference>
<dbReference type="PANTHER" id="PTHR47791">
    <property type="entry name" value="MEIOTICALLY UP-REGULATED GENE 191 PROTEIN"/>
    <property type="match status" value="1"/>
</dbReference>
<dbReference type="EMBL" id="CP003178">
    <property type="protein sequence ID" value="AEV97201.1"/>
    <property type="molecule type" value="Genomic_DNA"/>
</dbReference>
<dbReference type="InterPro" id="IPR005198">
    <property type="entry name" value="Glyco_hydro_76"/>
</dbReference>
<dbReference type="GO" id="GO:0005975">
    <property type="term" value="P:carbohydrate metabolic process"/>
    <property type="evidence" value="ECO:0007669"/>
    <property type="project" value="InterPro"/>
</dbReference>
<sequence length="406" mass="46181">MNSNRNSEMASTARCSTKKLQMQKILFIAGAALTLACGKINDVYIDNSTKYNIDWSSAADSSSTSFVNAYWNSTRHHFNNDNYGTVNQLDYWPEAHGLDVLVDAYKRTGNTLYKDRINEFYEGVKAKNGGSFYNNYYDDMGWHGLAHLRAFEATGDARYETSATQLWQWIVAGWNTDDGGGIPWNHDNNDAGRSKGVPANGPAAIIAARRWQKYGTGEVVNGFNDLQWLDKIYNWMKEHRVVQQSGRVYDNFNDTKGDWTYNAGTYMGAALEYYNITKNKVYLNDAIKTADWTTSTLINANNKVLSDWAEQQDHDVNLFKGIFVRYLTLLIRNKDLPDTNRKRYVYFLRNSAQILWTAGSVKSPVVLFGYHWWEAPTESKAALRTQLSGCMLMEALALLKAEGYTE</sequence>
<dbReference type="KEGG" id="nko:Niako_0820"/>
<dbReference type="InterPro" id="IPR008928">
    <property type="entry name" value="6-hairpin_glycosidase_sf"/>
</dbReference>
<dbReference type="PANTHER" id="PTHR47791:SF3">
    <property type="entry name" value="MEIOTICALLY UP-REGULATED GENE 191 PROTEIN"/>
    <property type="match status" value="1"/>
</dbReference>
<dbReference type="eggNOG" id="COG4833">
    <property type="taxonomic scope" value="Bacteria"/>
</dbReference>
<dbReference type="AlphaFoldDB" id="G8TCZ2"/>